<dbReference type="AlphaFoldDB" id="A0A7V6CDT3"/>
<accession>A0A7V6CDT3</accession>
<comment type="caution">
    <text evidence="3">The sequence shown here is derived from an EMBL/GenBank/DDBJ whole genome shotgun (WGS) entry which is preliminary data.</text>
</comment>
<evidence type="ECO:0000256" key="1">
    <source>
        <dbReference type="SAM" id="Coils"/>
    </source>
</evidence>
<evidence type="ECO:0000259" key="2">
    <source>
        <dbReference type="Pfam" id="PF26618"/>
    </source>
</evidence>
<proteinExistence type="predicted"/>
<sequence length="222" mass="26157">MQVIPVDLYEDLENLDPQTKKVIVKLIKYIGEIVRRDDFLELKEEVNKLTKIIAELAEAQRRTEQKFAELAEAQRRTEEELCKLILEHRKTREQLGNLVHTFGYFLENEAYKHLPKLLQKDFGLEIERRLLRDYIEIAPNKYEEINIYGKGTIRGKPIIILGEVKSQLKKSDIDNFLKKVEKLQKILPEDKILILVTHQTSPQIKNYAQSKGLKIYFSYEFA</sequence>
<feature type="domain" description="DUF8196" evidence="2">
    <location>
        <begin position="109"/>
        <end position="211"/>
    </location>
</feature>
<dbReference type="PANTHER" id="PTHR38753">
    <property type="entry name" value="SLR1441 PROTEIN"/>
    <property type="match status" value="1"/>
</dbReference>
<keyword evidence="1" id="KW-0175">Coiled coil</keyword>
<dbReference type="PANTHER" id="PTHR38753:SF1">
    <property type="entry name" value="SLR1441 PROTEIN"/>
    <property type="match status" value="1"/>
</dbReference>
<gene>
    <name evidence="3" type="ORF">ENM15_03365</name>
</gene>
<dbReference type="Pfam" id="PF26618">
    <property type="entry name" value="DUF8196"/>
    <property type="match status" value="1"/>
</dbReference>
<dbReference type="InterPro" id="IPR058509">
    <property type="entry name" value="DUF8196"/>
</dbReference>
<reference evidence="3" key="1">
    <citation type="journal article" date="2020" name="mSystems">
        <title>Genome- and Community-Level Interaction Insights into Carbon Utilization and Element Cycling Functions of Hydrothermarchaeota in Hydrothermal Sediment.</title>
        <authorList>
            <person name="Zhou Z."/>
            <person name="Liu Y."/>
            <person name="Xu W."/>
            <person name="Pan J."/>
            <person name="Luo Z.H."/>
            <person name="Li M."/>
        </authorList>
    </citation>
    <scope>NUCLEOTIDE SEQUENCE [LARGE SCALE GENOMIC DNA]</scope>
    <source>
        <strain evidence="3">SpSt-106</strain>
    </source>
</reference>
<organism evidence="3">
    <name type="scientific">Thermodesulfobacterium geofontis</name>
    <dbReference type="NCBI Taxonomy" id="1295609"/>
    <lineage>
        <taxon>Bacteria</taxon>
        <taxon>Pseudomonadati</taxon>
        <taxon>Thermodesulfobacteriota</taxon>
        <taxon>Thermodesulfobacteria</taxon>
        <taxon>Thermodesulfobacteriales</taxon>
        <taxon>Thermodesulfobacteriaceae</taxon>
        <taxon>Thermodesulfobacterium</taxon>
    </lineage>
</organism>
<name>A0A7V6CDT3_9BACT</name>
<protein>
    <submittedName>
        <fullName evidence="3">Chordopoxvirus fusion protein</fullName>
    </submittedName>
</protein>
<dbReference type="EMBL" id="DRWR01000059">
    <property type="protein sequence ID" value="HHQ15841.1"/>
    <property type="molecule type" value="Genomic_DNA"/>
</dbReference>
<feature type="coiled-coil region" evidence="1">
    <location>
        <begin position="39"/>
        <end position="80"/>
    </location>
</feature>
<evidence type="ECO:0000313" key="3">
    <source>
        <dbReference type="EMBL" id="HHQ15841.1"/>
    </source>
</evidence>